<dbReference type="InterPro" id="IPR039426">
    <property type="entry name" value="TonB-dep_rcpt-like"/>
</dbReference>
<dbReference type="GO" id="GO:0044718">
    <property type="term" value="P:siderophore transmembrane transport"/>
    <property type="evidence" value="ECO:0007669"/>
    <property type="project" value="TreeGrafter"/>
</dbReference>
<dbReference type="InterPro" id="IPR037066">
    <property type="entry name" value="Plug_dom_sf"/>
</dbReference>
<dbReference type="PANTHER" id="PTHR30069:SF29">
    <property type="entry name" value="HEMOGLOBIN AND HEMOGLOBIN-HAPTOGLOBIN-BINDING PROTEIN 1-RELATED"/>
    <property type="match status" value="1"/>
</dbReference>
<keyword evidence="3 8" id="KW-1134">Transmembrane beta strand</keyword>
<sequence>MSPWHPDRFEHRFRRAALLHLRWAVLSLLFLATRPSAAPPDADLYDLPFEDLLQMEIHAAGKRDDEIRDIPASVTILTREEIARYGWTTFEELLRNVPGFFVLDNLEDRFIGNRGTVGGGVQFLVNGVSQHPSRQKALTVPEIARLNIPVESIDRVEIIRGPMSVIYGNNAFLGVINVVTNAIGEHGSRVSASVGSRDSGRVFARVGTTSADGFVVINAGGYRTQGLEGAYADMMGAEQRATLVPGMHESLDGQADQRDLSAELSAGWGDWRADLRYTEKDYGVYSFTPGFEDGTRERLTTWHAALSWERAFSETLGLRASTVVSEEQANLYAIDFLSAALDGDQAQRSQRWETELDLLWNPHPTLDLLAGYRFRWVDGLENQAVVDALIDTTNRVEDLGLHDLFAELGWNAGRRLRLIGGLRLSRLPESYHYTSEDRLEGTLTEREIPVEDRDLLTGRVAALWSLDRHQVVKLIWGTAAQDSDQIQFSAPERIATTEFVYVRTRPTWTLSTSLFRNRISNIVRTIQVIDTRSNSYRSIDDNSGEWLTHGLELTGEWRPAPALGLDLSLTWQDTEDRRTGIEPGYSPHLLLKLKTDYRRGPLTYALFAHYVGPMEPDWSFVDGVAAGVVERIGERVDSYWNLGANLRYRHPSNGLQLNLHVSNLLDSEIRYPANELTDFTRGLIGPGRVVTLTFGWEF</sequence>
<comment type="similarity">
    <text evidence="8">Belongs to the TonB-dependent receptor family.</text>
</comment>
<evidence type="ECO:0000256" key="5">
    <source>
        <dbReference type="ARBA" id="ARBA00022729"/>
    </source>
</evidence>
<dbReference type="PANTHER" id="PTHR30069">
    <property type="entry name" value="TONB-DEPENDENT OUTER MEMBRANE RECEPTOR"/>
    <property type="match status" value="1"/>
</dbReference>
<dbReference type="RefSeq" id="WP_164654423.1">
    <property type="nucleotide sequence ID" value="NZ_JAAIJR010000051.1"/>
</dbReference>
<evidence type="ECO:0000256" key="1">
    <source>
        <dbReference type="ARBA" id="ARBA00004571"/>
    </source>
</evidence>
<accession>A0A6P1DWC1</accession>
<organism evidence="11 12">
    <name type="scientific">Thiorhodococcus mannitoliphagus</name>
    <dbReference type="NCBI Taxonomy" id="329406"/>
    <lineage>
        <taxon>Bacteria</taxon>
        <taxon>Pseudomonadati</taxon>
        <taxon>Pseudomonadota</taxon>
        <taxon>Gammaproteobacteria</taxon>
        <taxon>Chromatiales</taxon>
        <taxon>Chromatiaceae</taxon>
        <taxon>Thiorhodococcus</taxon>
    </lineage>
</organism>
<dbReference type="Gene3D" id="2.170.130.10">
    <property type="entry name" value="TonB-dependent receptor, plug domain"/>
    <property type="match status" value="1"/>
</dbReference>
<feature type="signal peptide" evidence="9">
    <location>
        <begin position="1"/>
        <end position="37"/>
    </location>
</feature>
<dbReference type="InterPro" id="IPR036942">
    <property type="entry name" value="Beta-barrel_TonB_sf"/>
</dbReference>
<dbReference type="InterPro" id="IPR012910">
    <property type="entry name" value="Plug_dom"/>
</dbReference>
<keyword evidence="6 8" id="KW-0472">Membrane</keyword>
<keyword evidence="2 8" id="KW-0813">Transport</keyword>
<keyword evidence="11" id="KW-0675">Receptor</keyword>
<evidence type="ECO:0000313" key="12">
    <source>
        <dbReference type="Proteomes" id="UP000471640"/>
    </source>
</evidence>
<gene>
    <name evidence="11" type="ORF">G3480_13530</name>
</gene>
<feature type="domain" description="TonB-dependent receptor plug" evidence="10">
    <location>
        <begin position="67"/>
        <end position="175"/>
    </location>
</feature>
<keyword evidence="4 8" id="KW-0812">Transmembrane</keyword>
<evidence type="ECO:0000313" key="11">
    <source>
        <dbReference type="EMBL" id="NEX21321.1"/>
    </source>
</evidence>
<evidence type="ECO:0000259" key="10">
    <source>
        <dbReference type="Pfam" id="PF07715"/>
    </source>
</evidence>
<dbReference type="GO" id="GO:0009279">
    <property type="term" value="C:cell outer membrane"/>
    <property type="evidence" value="ECO:0007669"/>
    <property type="project" value="UniProtKB-SubCell"/>
</dbReference>
<reference evidence="11 12" key="2">
    <citation type="submission" date="2020-02" db="EMBL/GenBank/DDBJ databases">
        <title>Genome sequences of Thiorhodococcus mannitoliphagus and Thiorhodococcus minor, purple sulfur photosynthetic bacteria in the gammaproteobacterial family, Chromatiaceae.</title>
        <authorList>
            <person name="Aviles F.A."/>
            <person name="Meyer T.E."/>
            <person name="Kyndt J.A."/>
        </authorList>
    </citation>
    <scope>NUCLEOTIDE SEQUENCE [LARGE SCALE GENOMIC DNA]</scope>
    <source>
        <strain evidence="11 12">DSM 18266</strain>
    </source>
</reference>
<dbReference type="Gene3D" id="2.40.170.20">
    <property type="entry name" value="TonB-dependent receptor, beta-barrel domain"/>
    <property type="match status" value="1"/>
</dbReference>
<evidence type="ECO:0000256" key="7">
    <source>
        <dbReference type="ARBA" id="ARBA00023237"/>
    </source>
</evidence>
<comment type="subcellular location">
    <subcellularLocation>
        <location evidence="1 8">Cell outer membrane</location>
        <topology evidence="1 8">Multi-pass membrane protein</topology>
    </subcellularLocation>
</comment>
<keyword evidence="12" id="KW-1185">Reference proteome</keyword>
<evidence type="ECO:0000256" key="2">
    <source>
        <dbReference type="ARBA" id="ARBA00022448"/>
    </source>
</evidence>
<dbReference type="PROSITE" id="PS52016">
    <property type="entry name" value="TONB_DEPENDENT_REC_3"/>
    <property type="match status" value="1"/>
</dbReference>
<evidence type="ECO:0000256" key="4">
    <source>
        <dbReference type="ARBA" id="ARBA00022692"/>
    </source>
</evidence>
<evidence type="ECO:0000256" key="9">
    <source>
        <dbReference type="SAM" id="SignalP"/>
    </source>
</evidence>
<dbReference type="GO" id="GO:0015344">
    <property type="term" value="F:siderophore uptake transmembrane transporter activity"/>
    <property type="evidence" value="ECO:0007669"/>
    <property type="project" value="TreeGrafter"/>
</dbReference>
<dbReference type="EMBL" id="JAAIJR010000051">
    <property type="protein sequence ID" value="NEX21321.1"/>
    <property type="molecule type" value="Genomic_DNA"/>
</dbReference>
<keyword evidence="5 9" id="KW-0732">Signal</keyword>
<evidence type="ECO:0000256" key="8">
    <source>
        <dbReference type="PROSITE-ProRule" id="PRU01360"/>
    </source>
</evidence>
<dbReference type="Proteomes" id="UP000471640">
    <property type="component" value="Unassembled WGS sequence"/>
</dbReference>
<dbReference type="Pfam" id="PF07715">
    <property type="entry name" value="Plug"/>
    <property type="match status" value="1"/>
</dbReference>
<comment type="caution">
    <text evidence="11">The sequence shown here is derived from an EMBL/GenBank/DDBJ whole genome shotgun (WGS) entry which is preliminary data.</text>
</comment>
<reference evidence="12" key="1">
    <citation type="journal article" date="2020" name="Microbiol. Resour. Announc.">
        <title>Draft Genome Sequences of Thiorhodococcus mannitoliphagus and Thiorhodococcus minor, Purple Sulfur Photosynthetic Bacteria in the Gammaproteobacterial Family Chromatiaceae.</title>
        <authorList>
            <person name="Aviles F.A."/>
            <person name="Meyer T.E."/>
            <person name="Kyndt J.A."/>
        </authorList>
    </citation>
    <scope>NUCLEOTIDE SEQUENCE [LARGE SCALE GENOMIC DNA]</scope>
    <source>
        <strain evidence="12">DSM 18266</strain>
    </source>
</reference>
<keyword evidence="7 8" id="KW-0998">Cell outer membrane</keyword>
<evidence type="ECO:0000256" key="3">
    <source>
        <dbReference type="ARBA" id="ARBA00022452"/>
    </source>
</evidence>
<dbReference type="SUPFAM" id="SSF56935">
    <property type="entry name" value="Porins"/>
    <property type="match status" value="1"/>
</dbReference>
<protein>
    <submittedName>
        <fullName evidence="11">TonB-dependent receptor</fullName>
    </submittedName>
</protein>
<evidence type="ECO:0000256" key="6">
    <source>
        <dbReference type="ARBA" id="ARBA00023136"/>
    </source>
</evidence>
<proteinExistence type="inferred from homology"/>
<feature type="chain" id="PRO_5027105464" evidence="9">
    <location>
        <begin position="38"/>
        <end position="698"/>
    </location>
</feature>
<dbReference type="AlphaFoldDB" id="A0A6P1DWC1"/>
<name>A0A6P1DWC1_9GAMM</name>